<dbReference type="SUPFAM" id="SSF53850">
    <property type="entry name" value="Periplasmic binding protein-like II"/>
    <property type="match status" value="1"/>
</dbReference>
<dbReference type="InterPro" id="IPR006059">
    <property type="entry name" value="SBP"/>
</dbReference>
<keyword evidence="1" id="KW-0732">Signal</keyword>
<feature type="signal peptide" evidence="1">
    <location>
        <begin position="1"/>
        <end position="28"/>
    </location>
</feature>
<organism evidence="2 3">
    <name type="scientific">Sphaerisporangium dianthi</name>
    <dbReference type="NCBI Taxonomy" id="1436120"/>
    <lineage>
        <taxon>Bacteria</taxon>
        <taxon>Bacillati</taxon>
        <taxon>Actinomycetota</taxon>
        <taxon>Actinomycetes</taxon>
        <taxon>Streptosporangiales</taxon>
        <taxon>Streptosporangiaceae</taxon>
        <taxon>Sphaerisporangium</taxon>
    </lineage>
</organism>
<evidence type="ECO:0000313" key="2">
    <source>
        <dbReference type="EMBL" id="MFC4529401.1"/>
    </source>
</evidence>
<dbReference type="Gene3D" id="3.40.190.10">
    <property type="entry name" value="Periplasmic binding protein-like II"/>
    <property type="match status" value="2"/>
</dbReference>
<sequence length="431" mass="46520">MNHPTVSRRGFLAGVGALGMTSALGACATSTSSGPAAAGAGATSKALQLKSRETSDKSRKAMQALLDEFVKLNPQYKPTLNTMEAAAFQQQIRADLALATPPDVLTWFAGEIAGNFAQQGLLLDATSAFPADGYSEQFAKLSSDASGKKIFVPTNYYWWGMFYRTSMFERWGVSEPKTWDEFIALCKTLKGKGVSPLALPLADAAWLTASWFDYLNLRVNGATFHRALLAGQESYTDARVAKVLDVWREVLPYLDPAGKGLSFQEGSAKWQQGKDAVFLCGPFLADAMPAEVKADVDFFQFPIVDPAVPVAEEAPLDGFIASAHTANPDGARAFLSYAATPAAQELYLKISENTLIPANGNAKSPFSTPLQEKGRAMVAAASDVTQFFNRDSNDDQLNALTTALVRFIDKPAEAGDILKQWQRDSEKARGN</sequence>
<keyword evidence="3" id="KW-1185">Reference proteome</keyword>
<gene>
    <name evidence="2" type="ORF">ACFO60_01400</name>
</gene>
<dbReference type="InterPro" id="IPR006311">
    <property type="entry name" value="TAT_signal"/>
</dbReference>
<dbReference type="InterPro" id="IPR050490">
    <property type="entry name" value="Bact_solute-bd_prot1"/>
</dbReference>
<feature type="chain" id="PRO_5045456369" evidence="1">
    <location>
        <begin position="29"/>
        <end position="431"/>
    </location>
</feature>
<dbReference type="PANTHER" id="PTHR43649">
    <property type="entry name" value="ARABINOSE-BINDING PROTEIN-RELATED"/>
    <property type="match status" value="1"/>
</dbReference>
<name>A0ABV9C8T7_9ACTN</name>
<dbReference type="EMBL" id="JBHSFP010000001">
    <property type="protein sequence ID" value="MFC4529401.1"/>
    <property type="molecule type" value="Genomic_DNA"/>
</dbReference>
<evidence type="ECO:0000256" key="1">
    <source>
        <dbReference type="SAM" id="SignalP"/>
    </source>
</evidence>
<protein>
    <submittedName>
        <fullName evidence="2">ABC transporter substrate-binding protein</fullName>
    </submittedName>
</protein>
<evidence type="ECO:0000313" key="3">
    <source>
        <dbReference type="Proteomes" id="UP001596004"/>
    </source>
</evidence>
<dbReference type="Proteomes" id="UP001596004">
    <property type="component" value="Unassembled WGS sequence"/>
</dbReference>
<dbReference type="PANTHER" id="PTHR43649:SF14">
    <property type="entry name" value="BLR3389 PROTEIN"/>
    <property type="match status" value="1"/>
</dbReference>
<comment type="caution">
    <text evidence="2">The sequence shown here is derived from an EMBL/GenBank/DDBJ whole genome shotgun (WGS) entry which is preliminary data.</text>
</comment>
<accession>A0ABV9C8T7</accession>
<proteinExistence type="predicted"/>
<dbReference type="Pfam" id="PF01547">
    <property type="entry name" value="SBP_bac_1"/>
    <property type="match status" value="1"/>
</dbReference>
<dbReference type="RefSeq" id="WP_380835878.1">
    <property type="nucleotide sequence ID" value="NZ_JBHSFP010000001.1"/>
</dbReference>
<reference evidence="3" key="1">
    <citation type="journal article" date="2019" name="Int. J. Syst. Evol. Microbiol.">
        <title>The Global Catalogue of Microorganisms (GCM) 10K type strain sequencing project: providing services to taxonomists for standard genome sequencing and annotation.</title>
        <authorList>
            <consortium name="The Broad Institute Genomics Platform"/>
            <consortium name="The Broad Institute Genome Sequencing Center for Infectious Disease"/>
            <person name="Wu L."/>
            <person name="Ma J."/>
        </authorList>
    </citation>
    <scope>NUCLEOTIDE SEQUENCE [LARGE SCALE GENOMIC DNA]</scope>
    <source>
        <strain evidence="3">CGMCC 4.7132</strain>
    </source>
</reference>
<dbReference type="PROSITE" id="PS51318">
    <property type="entry name" value="TAT"/>
    <property type="match status" value="1"/>
</dbReference>